<proteinExistence type="predicted"/>
<dbReference type="EMBL" id="BARW01011226">
    <property type="protein sequence ID" value="GAI85260.1"/>
    <property type="molecule type" value="Genomic_DNA"/>
</dbReference>
<reference evidence="1" key="1">
    <citation type="journal article" date="2014" name="Front. Microbiol.">
        <title>High frequency of phylogenetically diverse reductive dehalogenase-homologous genes in deep subseafloor sedimentary metagenomes.</title>
        <authorList>
            <person name="Kawai M."/>
            <person name="Futagami T."/>
            <person name="Toyoda A."/>
            <person name="Takaki Y."/>
            <person name="Nishi S."/>
            <person name="Hori S."/>
            <person name="Arai W."/>
            <person name="Tsubouchi T."/>
            <person name="Morono Y."/>
            <person name="Uchiyama I."/>
            <person name="Ito T."/>
            <person name="Fujiyama A."/>
            <person name="Inagaki F."/>
            <person name="Takami H."/>
        </authorList>
    </citation>
    <scope>NUCLEOTIDE SEQUENCE</scope>
    <source>
        <strain evidence="1">Expedition CK06-06</strain>
    </source>
</reference>
<accession>X1TCD4</accession>
<sequence>MEPQIKVKGVQWLESEDPTFEAGEARTAIAEMTNPTAKAFDYVGELYLDVTKAASSGSIAFSLAAGETRAVSFPVTMPGVEGIFPVFLDVFVEAEQVGAFRATEDVTVVISPSIIIGPITWE</sequence>
<organism evidence="1">
    <name type="scientific">marine sediment metagenome</name>
    <dbReference type="NCBI Taxonomy" id="412755"/>
    <lineage>
        <taxon>unclassified sequences</taxon>
        <taxon>metagenomes</taxon>
        <taxon>ecological metagenomes</taxon>
    </lineage>
</organism>
<evidence type="ECO:0000313" key="1">
    <source>
        <dbReference type="EMBL" id="GAI85260.1"/>
    </source>
</evidence>
<protein>
    <submittedName>
        <fullName evidence="1">Uncharacterized protein</fullName>
    </submittedName>
</protein>
<dbReference type="AlphaFoldDB" id="X1TCD4"/>
<name>X1TCD4_9ZZZZ</name>
<gene>
    <name evidence="1" type="ORF">S12H4_21736</name>
</gene>
<comment type="caution">
    <text evidence="1">The sequence shown here is derived from an EMBL/GenBank/DDBJ whole genome shotgun (WGS) entry which is preliminary data.</text>
</comment>